<dbReference type="CDD" id="cd00590">
    <property type="entry name" value="RRM_SF"/>
    <property type="match status" value="1"/>
</dbReference>
<evidence type="ECO:0000256" key="1">
    <source>
        <dbReference type="PROSITE-ProRule" id="PRU00176"/>
    </source>
</evidence>
<reference evidence="3" key="1">
    <citation type="journal article" date="2023" name="Plant J.">
        <title>Genome sequences and population genomics provide insights into the demographic history, inbreeding, and mutation load of two 'living fossil' tree species of Dipteronia.</title>
        <authorList>
            <person name="Feng Y."/>
            <person name="Comes H.P."/>
            <person name="Chen J."/>
            <person name="Zhu S."/>
            <person name="Lu R."/>
            <person name="Zhang X."/>
            <person name="Li P."/>
            <person name="Qiu J."/>
            <person name="Olsen K.M."/>
            <person name="Qiu Y."/>
        </authorList>
    </citation>
    <scope>NUCLEOTIDE SEQUENCE</scope>
    <source>
        <strain evidence="3">NBL</strain>
    </source>
</reference>
<name>A0AAE0AXL3_9ROSI</name>
<keyword evidence="4" id="KW-1185">Reference proteome</keyword>
<organism evidence="3 4">
    <name type="scientific">Dipteronia sinensis</name>
    <dbReference type="NCBI Taxonomy" id="43782"/>
    <lineage>
        <taxon>Eukaryota</taxon>
        <taxon>Viridiplantae</taxon>
        <taxon>Streptophyta</taxon>
        <taxon>Embryophyta</taxon>
        <taxon>Tracheophyta</taxon>
        <taxon>Spermatophyta</taxon>
        <taxon>Magnoliopsida</taxon>
        <taxon>eudicotyledons</taxon>
        <taxon>Gunneridae</taxon>
        <taxon>Pentapetalae</taxon>
        <taxon>rosids</taxon>
        <taxon>malvids</taxon>
        <taxon>Sapindales</taxon>
        <taxon>Sapindaceae</taxon>
        <taxon>Hippocastanoideae</taxon>
        <taxon>Acereae</taxon>
        <taxon>Dipteronia</taxon>
    </lineage>
</organism>
<dbReference type="SUPFAM" id="SSF54928">
    <property type="entry name" value="RNA-binding domain, RBD"/>
    <property type="match status" value="1"/>
</dbReference>
<sequence length="107" mass="12226">MLRESVGERSSGFREPKDFREGLVSIFVNNLHSKVDVRCLWDVFKVFCRVRDVYLSTKASVRNGSFAFIRFQTVEEATKVASSMHGMHLYGTEDGRLIVSREGGFPF</sequence>
<dbReference type="AlphaFoldDB" id="A0AAE0AXL3"/>
<evidence type="ECO:0000259" key="2">
    <source>
        <dbReference type="PROSITE" id="PS50102"/>
    </source>
</evidence>
<dbReference type="SMART" id="SM00360">
    <property type="entry name" value="RRM"/>
    <property type="match status" value="1"/>
</dbReference>
<dbReference type="EMBL" id="JANJYJ010000002">
    <property type="protein sequence ID" value="KAK3225738.1"/>
    <property type="molecule type" value="Genomic_DNA"/>
</dbReference>
<accession>A0AAE0AXL3</accession>
<evidence type="ECO:0000313" key="4">
    <source>
        <dbReference type="Proteomes" id="UP001281410"/>
    </source>
</evidence>
<protein>
    <recommendedName>
        <fullName evidence="2">RRM domain-containing protein</fullName>
    </recommendedName>
</protein>
<dbReference type="GO" id="GO:0003723">
    <property type="term" value="F:RNA binding"/>
    <property type="evidence" value="ECO:0007669"/>
    <property type="project" value="UniProtKB-UniRule"/>
</dbReference>
<gene>
    <name evidence="3" type="ORF">Dsin_005600</name>
</gene>
<dbReference type="Proteomes" id="UP001281410">
    <property type="component" value="Unassembled WGS sequence"/>
</dbReference>
<keyword evidence="1" id="KW-0694">RNA-binding</keyword>
<evidence type="ECO:0000313" key="3">
    <source>
        <dbReference type="EMBL" id="KAK3225738.1"/>
    </source>
</evidence>
<dbReference type="Pfam" id="PF00076">
    <property type="entry name" value="RRM_1"/>
    <property type="match status" value="1"/>
</dbReference>
<feature type="domain" description="RRM" evidence="2">
    <location>
        <begin position="24"/>
        <end position="98"/>
    </location>
</feature>
<dbReference type="Gene3D" id="3.30.70.330">
    <property type="match status" value="1"/>
</dbReference>
<dbReference type="InterPro" id="IPR000504">
    <property type="entry name" value="RRM_dom"/>
</dbReference>
<proteinExistence type="predicted"/>
<dbReference type="InterPro" id="IPR012677">
    <property type="entry name" value="Nucleotide-bd_a/b_plait_sf"/>
</dbReference>
<dbReference type="PROSITE" id="PS50102">
    <property type="entry name" value="RRM"/>
    <property type="match status" value="1"/>
</dbReference>
<comment type="caution">
    <text evidence="3">The sequence shown here is derived from an EMBL/GenBank/DDBJ whole genome shotgun (WGS) entry which is preliminary data.</text>
</comment>
<dbReference type="InterPro" id="IPR035979">
    <property type="entry name" value="RBD_domain_sf"/>
</dbReference>